<feature type="compositionally biased region" description="Polar residues" evidence="1">
    <location>
        <begin position="370"/>
        <end position="385"/>
    </location>
</feature>
<dbReference type="STRING" id="329884.A0A4U0XRB9"/>
<evidence type="ECO:0000313" key="4">
    <source>
        <dbReference type="Proteomes" id="UP000309340"/>
    </source>
</evidence>
<feature type="region of interest" description="Disordered" evidence="1">
    <location>
        <begin position="625"/>
        <end position="667"/>
    </location>
</feature>
<feature type="region of interest" description="Disordered" evidence="1">
    <location>
        <begin position="559"/>
        <end position="607"/>
    </location>
</feature>
<dbReference type="EMBL" id="NAJQ01000125">
    <property type="protein sequence ID" value="TKA77933.1"/>
    <property type="molecule type" value="Genomic_DNA"/>
</dbReference>
<dbReference type="InterPro" id="IPR055781">
    <property type="entry name" value="DUF7357"/>
</dbReference>
<organism evidence="3 4">
    <name type="scientific">Friedmanniomyces simplex</name>
    <dbReference type="NCBI Taxonomy" id="329884"/>
    <lineage>
        <taxon>Eukaryota</taxon>
        <taxon>Fungi</taxon>
        <taxon>Dikarya</taxon>
        <taxon>Ascomycota</taxon>
        <taxon>Pezizomycotina</taxon>
        <taxon>Dothideomycetes</taxon>
        <taxon>Dothideomycetidae</taxon>
        <taxon>Mycosphaerellales</taxon>
        <taxon>Teratosphaeriaceae</taxon>
        <taxon>Friedmanniomyces</taxon>
    </lineage>
</organism>
<evidence type="ECO:0000256" key="1">
    <source>
        <dbReference type="SAM" id="MobiDB-lite"/>
    </source>
</evidence>
<feature type="domain" description="DUF7357" evidence="2">
    <location>
        <begin position="1"/>
        <end position="130"/>
    </location>
</feature>
<dbReference type="AlphaFoldDB" id="A0A4U0XRB9"/>
<feature type="compositionally biased region" description="Low complexity" evidence="1">
    <location>
        <begin position="201"/>
        <end position="220"/>
    </location>
</feature>
<dbReference type="Pfam" id="PF24054">
    <property type="entry name" value="DUF7357"/>
    <property type="match status" value="1"/>
</dbReference>
<feature type="region of interest" description="Disordered" evidence="1">
    <location>
        <begin position="160"/>
        <end position="417"/>
    </location>
</feature>
<feature type="compositionally biased region" description="Basic and acidic residues" evidence="1">
    <location>
        <begin position="294"/>
        <end position="310"/>
    </location>
</feature>
<sequence length="883" mass="96907">MRLRLRIHRNELPPISTLWPINDTHLNHTIAQLLVQIDQTFPLESETWGLEHYIVTLDGYELLHYHELGAVCKDEDEVVIRPLLWAENRARRLGGREQITGDGRHLVDGLPFGRPRLRVGGRPEVRIPPRKRRRVEGGEDEEVVGGEGDGMALVRFEEMEEDLCDEDEDEVEDGEFEMDGEGGEVDASEEAESSEEDSSESESGSESSSDTSDTSSSSDSGSEEDESKSEASWDGIENAPPTPPTKKAASKTGSGSLANLTRVTVKQQQTEPGSSGRTTDIASPKHKPVSGLPDEGRVEEALKRLRDRASKGTAASDLPDKVEEASKKLKRDNAPPFQGKSETKTRNARKRDSKKLAHLKRIAVLPRDATLTTLHQWESSHKYQTPQPPVGVQPEQSAIEPTLGASEGQMDGAGEKDTSIETLDHMLQVEGRAPPLAMEDRQVSEERFEHDKQAQIEKQRQDLLEAIASGGVDITDKGTKRKRAKAEDDEPPEEVSAKRPAVSSTDSREQETQSAVSGDMSAKAATKPTDTVPASVTRRSKLDLAGSQRLLFGSLGVRVPKTQQEKEALQKKLAGKAKQKVAPPVAKVEASAQDAPGSEEETDNSWRSKIELTAVECVDEGVTLSTPPFPFHQRWDPSQRKKKNKARTNKAYAAPGGQRQNRRNVMNGGHVESYDKYNANGEGDALNYDDVAEEYGDDEYWEEGALLDGDYDDDDGAQGGDDAAKQLQRETAEHQQQEEHDDFPPLPESITTLPSIAEADAQLGDYITYTELACSAATNWQPSMLTRTVQLVGKDDGDGDGDGGVWVIKRALRDIVRAKEYDGEGKRIYKKFEMEGLSEDEDGEEEERTGRVGWGELVEARLLLRGGGEEVVVGGGAVGDEVA</sequence>
<evidence type="ECO:0000313" key="3">
    <source>
        <dbReference type="EMBL" id="TKA77933.1"/>
    </source>
</evidence>
<gene>
    <name evidence="3" type="ORF">B0A55_03722</name>
</gene>
<name>A0A4U0XRB9_9PEZI</name>
<feature type="compositionally biased region" description="Basic and acidic residues" evidence="1">
    <location>
        <begin position="438"/>
        <end position="463"/>
    </location>
</feature>
<keyword evidence="4" id="KW-1185">Reference proteome</keyword>
<feature type="compositionally biased region" description="Basic and acidic residues" evidence="1">
    <location>
        <begin position="722"/>
        <end position="738"/>
    </location>
</feature>
<reference evidence="3 4" key="1">
    <citation type="submission" date="2017-03" db="EMBL/GenBank/DDBJ databases">
        <title>Genomes of endolithic fungi from Antarctica.</title>
        <authorList>
            <person name="Coleine C."/>
            <person name="Masonjones S."/>
            <person name="Stajich J.E."/>
        </authorList>
    </citation>
    <scope>NUCLEOTIDE SEQUENCE [LARGE SCALE GENOMIC DNA]</scope>
    <source>
        <strain evidence="3 4">CCFEE 5184</strain>
    </source>
</reference>
<feature type="compositionally biased region" description="Low complexity" evidence="1">
    <location>
        <begin position="580"/>
        <end position="592"/>
    </location>
</feature>
<protein>
    <recommendedName>
        <fullName evidence="2">DUF7357 domain-containing protein</fullName>
    </recommendedName>
</protein>
<feature type="compositionally biased region" description="Polar residues" evidence="1">
    <location>
        <begin position="253"/>
        <end position="281"/>
    </location>
</feature>
<dbReference type="Proteomes" id="UP000309340">
    <property type="component" value="Unassembled WGS sequence"/>
</dbReference>
<feature type="compositionally biased region" description="Acidic residues" evidence="1">
    <location>
        <begin position="160"/>
        <end position="200"/>
    </location>
</feature>
<feature type="compositionally biased region" description="Basic residues" evidence="1">
    <location>
        <begin position="346"/>
        <end position="361"/>
    </location>
</feature>
<feature type="region of interest" description="Disordered" evidence="1">
    <location>
        <begin position="706"/>
        <end position="749"/>
    </location>
</feature>
<feature type="region of interest" description="Disordered" evidence="1">
    <location>
        <begin position="429"/>
        <end position="540"/>
    </location>
</feature>
<accession>A0A4U0XRB9</accession>
<feature type="compositionally biased region" description="Basic and acidic residues" evidence="1">
    <location>
        <begin position="318"/>
        <end position="333"/>
    </location>
</feature>
<proteinExistence type="predicted"/>
<evidence type="ECO:0000259" key="2">
    <source>
        <dbReference type="Pfam" id="PF24054"/>
    </source>
</evidence>
<comment type="caution">
    <text evidence="3">The sequence shown here is derived from an EMBL/GenBank/DDBJ whole genome shotgun (WGS) entry which is preliminary data.</text>
</comment>
<dbReference type="OrthoDB" id="5368821at2759"/>
<feature type="region of interest" description="Disordered" evidence="1">
    <location>
        <begin position="119"/>
        <end position="146"/>
    </location>
</feature>